<accession>A0A285UNN5</accession>
<dbReference type="AlphaFoldDB" id="A0A285UNN5"/>
<feature type="transmembrane region" description="Helical" evidence="1">
    <location>
        <begin position="51"/>
        <end position="78"/>
    </location>
</feature>
<keyword evidence="1" id="KW-0812">Transmembrane</keyword>
<dbReference type="RefSeq" id="WP_097141242.1">
    <property type="nucleotide sequence ID" value="NZ_OBQD01000011.1"/>
</dbReference>
<gene>
    <name evidence="2" type="ORF">SAMN05892877_111133</name>
</gene>
<proteinExistence type="predicted"/>
<feature type="transmembrane region" description="Helical" evidence="1">
    <location>
        <begin position="122"/>
        <end position="138"/>
    </location>
</feature>
<sequence length="139" mass="15471">MATNANHNNRWPLPLAAVLLIYALAAGMLMMSLPVKDGARDWFAPLIPGGWMAWTFPTAMFFLTIFALLALLAVWEYARPGGNPRIGILRFETTRGDRLFVSLLGSAYINLAWLGLVGPNLWWALALCVVYVIGVFRYV</sequence>
<organism evidence="2 3">
    <name type="scientific">Rhizobium subbaraonis</name>
    <dbReference type="NCBI Taxonomy" id="908946"/>
    <lineage>
        <taxon>Bacteria</taxon>
        <taxon>Pseudomonadati</taxon>
        <taxon>Pseudomonadota</taxon>
        <taxon>Alphaproteobacteria</taxon>
        <taxon>Hyphomicrobiales</taxon>
        <taxon>Rhizobiaceae</taxon>
        <taxon>Rhizobium/Agrobacterium group</taxon>
        <taxon>Rhizobium</taxon>
    </lineage>
</organism>
<protein>
    <submittedName>
        <fullName evidence="2">Predicted small integral membrane protein</fullName>
    </submittedName>
</protein>
<keyword evidence="1" id="KW-1133">Transmembrane helix</keyword>
<dbReference type="Pfam" id="PF09928">
    <property type="entry name" value="DUF2160"/>
    <property type="match status" value="1"/>
</dbReference>
<evidence type="ECO:0000313" key="3">
    <source>
        <dbReference type="Proteomes" id="UP000219167"/>
    </source>
</evidence>
<dbReference type="OrthoDB" id="5420630at2"/>
<dbReference type="Proteomes" id="UP000219167">
    <property type="component" value="Unassembled WGS sequence"/>
</dbReference>
<feature type="transmembrane region" description="Helical" evidence="1">
    <location>
        <begin position="99"/>
        <end position="116"/>
    </location>
</feature>
<dbReference type="EMBL" id="OBQD01000011">
    <property type="protein sequence ID" value="SOC43525.1"/>
    <property type="molecule type" value="Genomic_DNA"/>
</dbReference>
<reference evidence="2 3" key="1">
    <citation type="submission" date="2017-08" db="EMBL/GenBank/DDBJ databases">
        <authorList>
            <person name="de Groot N.N."/>
        </authorList>
    </citation>
    <scope>NUCLEOTIDE SEQUENCE [LARGE SCALE GENOMIC DNA]</scope>
    <source>
        <strain evidence="2 3">JC85</strain>
    </source>
</reference>
<evidence type="ECO:0000313" key="2">
    <source>
        <dbReference type="EMBL" id="SOC43525.1"/>
    </source>
</evidence>
<evidence type="ECO:0000256" key="1">
    <source>
        <dbReference type="SAM" id="Phobius"/>
    </source>
</evidence>
<keyword evidence="1" id="KW-0472">Membrane</keyword>
<keyword evidence="3" id="KW-1185">Reference proteome</keyword>
<feature type="transmembrane region" description="Helical" evidence="1">
    <location>
        <begin position="12"/>
        <end position="31"/>
    </location>
</feature>
<name>A0A285UNN5_9HYPH</name>
<dbReference type="InterPro" id="IPR018678">
    <property type="entry name" value="DUF2160_TM"/>
</dbReference>